<sequence length="77" mass="9072">MLSLLNVYKKAIVKTEDNVCVDILFDFFLNVLKKENINVYVIPIEIDGELVDYDFPSDLYSLEDNLKKIMNRCDYNM</sequence>
<gene>
    <name evidence="1" type="ORF">NMU03_16220</name>
</gene>
<dbReference type="EMBL" id="CP101620">
    <property type="protein sequence ID" value="UTY39096.1"/>
    <property type="molecule type" value="Genomic_DNA"/>
</dbReference>
<proteinExistence type="predicted"/>
<dbReference type="Proteomes" id="UP001060112">
    <property type="component" value="Chromosome"/>
</dbReference>
<name>A0ABY5I193_9FIRM</name>
<reference evidence="1" key="1">
    <citation type="submission" date="2022-07" db="EMBL/GenBank/DDBJ databases">
        <title>Faecal culturing of patients with breast cancer.</title>
        <authorList>
            <person name="Teng N.M.Y."/>
            <person name="Kiu R."/>
            <person name="Evans R."/>
            <person name="Baker D.J."/>
            <person name="Zenner C."/>
            <person name="Robinson S.D."/>
            <person name="Hall L.J."/>
        </authorList>
    </citation>
    <scope>NUCLEOTIDE SEQUENCE</scope>
    <source>
        <strain evidence="1">LH1062</strain>
    </source>
</reference>
<keyword evidence="2" id="KW-1185">Reference proteome</keyword>
<evidence type="ECO:0000313" key="2">
    <source>
        <dbReference type="Proteomes" id="UP001060112"/>
    </source>
</evidence>
<protein>
    <submittedName>
        <fullName evidence="1">Uncharacterized protein</fullName>
    </submittedName>
</protein>
<accession>A0ABY5I193</accession>
<dbReference type="RefSeq" id="WP_290139953.1">
    <property type="nucleotide sequence ID" value="NZ_CP101620.1"/>
</dbReference>
<evidence type="ECO:0000313" key="1">
    <source>
        <dbReference type="EMBL" id="UTY39096.1"/>
    </source>
</evidence>
<organism evidence="1 2">
    <name type="scientific">Allocoprobacillus halotolerans</name>
    <dbReference type="NCBI Taxonomy" id="2944914"/>
    <lineage>
        <taxon>Bacteria</taxon>
        <taxon>Bacillati</taxon>
        <taxon>Bacillota</taxon>
        <taxon>Erysipelotrichia</taxon>
        <taxon>Erysipelotrichales</taxon>
        <taxon>Erysipelotrichaceae</taxon>
        <taxon>Allocoprobacillus</taxon>
    </lineage>
</organism>